<dbReference type="OrthoDB" id="9778569at2"/>
<reference evidence="1 2" key="1">
    <citation type="submission" date="2018-09" db="EMBL/GenBank/DDBJ databases">
        <title>Cohnella cavernae sp. nov., isolated from a karst cave.</title>
        <authorList>
            <person name="Zhu H."/>
        </authorList>
    </citation>
    <scope>NUCLEOTIDE SEQUENCE [LARGE SCALE GENOMIC DNA]</scope>
    <source>
        <strain evidence="1 2">K2E09-144</strain>
    </source>
</reference>
<dbReference type="PANTHER" id="PTHR31367:SF5">
    <property type="entry name" value="CYTOSOLIC 5'-NUCLEOTIDASE 1A"/>
    <property type="match status" value="1"/>
</dbReference>
<dbReference type="GO" id="GO:0008253">
    <property type="term" value="F:5'-nucleotidase activity"/>
    <property type="evidence" value="ECO:0007669"/>
    <property type="project" value="InterPro"/>
</dbReference>
<dbReference type="Pfam" id="PF06189">
    <property type="entry name" value="5-nucleotidase"/>
    <property type="match status" value="1"/>
</dbReference>
<protein>
    <submittedName>
        <fullName evidence="1">5'-nucleotidase</fullName>
    </submittedName>
</protein>
<comment type="caution">
    <text evidence="1">The sequence shown here is derived from an EMBL/GenBank/DDBJ whole genome shotgun (WGS) entry which is preliminary data.</text>
</comment>
<evidence type="ECO:0000313" key="2">
    <source>
        <dbReference type="Proteomes" id="UP000266340"/>
    </source>
</evidence>
<name>A0A398CWY7_9BACL</name>
<gene>
    <name evidence="1" type="ORF">D3H35_12155</name>
</gene>
<dbReference type="GO" id="GO:0000287">
    <property type="term" value="F:magnesium ion binding"/>
    <property type="evidence" value="ECO:0007669"/>
    <property type="project" value="InterPro"/>
</dbReference>
<dbReference type="GO" id="GO:0009117">
    <property type="term" value="P:nucleotide metabolic process"/>
    <property type="evidence" value="ECO:0007669"/>
    <property type="project" value="InterPro"/>
</dbReference>
<organism evidence="1 2">
    <name type="scientific">Cohnella faecalis</name>
    <dbReference type="NCBI Taxonomy" id="2315694"/>
    <lineage>
        <taxon>Bacteria</taxon>
        <taxon>Bacillati</taxon>
        <taxon>Bacillota</taxon>
        <taxon>Bacilli</taxon>
        <taxon>Bacillales</taxon>
        <taxon>Paenibacillaceae</taxon>
        <taxon>Cohnella</taxon>
    </lineage>
</organism>
<accession>A0A398CWY7</accession>
<dbReference type="PANTHER" id="PTHR31367">
    <property type="entry name" value="CYTOSOLIC 5'-NUCLEOTIDASE 1 FAMILY MEMBER"/>
    <property type="match status" value="1"/>
</dbReference>
<dbReference type="GO" id="GO:0000166">
    <property type="term" value="F:nucleotide binding"/>
    <property type="evidence" value="ECO:0007669"/>
    <property type="project" value="InterPro"/>
</dbReference>
<sequence length="310" mass="34847">MGYQIQEKFVVAVASSALFDLSESDSVFQKSGEDEYRTYQRRNENVVLGKGVAFPLIKRLLNMNGTDSDDRQVEVVLLSRNDPDTGLRVFKSIEHYELPISRAVFVTGNDPFNYMDAFNASLFLSGNKEDVKQAVALGLPAGCVYPTDFVDDDADDELRIAFDFDGIIADDSSESVYEQGAIELFHQHERLKAGEPMPEGPLLRFFLEISKLQKRELAKKAEKADYRTKIRVAIATARNAPAHERVISTLRKLDIRIDEAFFLGGIDKERVLKIFKPHIFFDDQVGHIEGVARIAPSVHVPFGVRNAGEF</sequence>
<evidence type="ECO:0000313" key="1">
    <source>
        <dbReference type="EMBL" id="RIE03524.1"/>
    </source>
</evidence>
<dbReference type="Proteomes" id="UP000266340">
    <property type="component" value="Unassembled WGS sequence"/>
</dbReference>
<dbReference type="RefSeq" id="WP_119149733.1">
    <property type="nucleotide sequence ID" value="NZ_JBHSOV010000005.1"/>
</dbReference>
<keyword evidence="2" id="KW-1185">Reference proteome</keyword>
<dbReference type="GO" id="GO:0005737">
    <property type="term" value="C:cytoplasm"/>
    <property type="evidence" value="ECO:0007669"/>
    <property type="project" value="InterPro"/>
</dbReference>
<dbReference type="AlphaFoldDB" id="A0A398CWY7"/>
<dbReference type="EMBL" id="QXJM01000037">
    <property type="protein sequence ID" value="RIE03524.1"/>
    <property type="molecule type" value="Genomic_DNA"/>
</dbReference>
<dbReference type="InterPro" id="IPR010394">
    <property type="entry name" value="5-nucleotidase"/>
</dbReference>
<proteinExistence type="predicted"/>